<evidence type="ECO:0000313" key="2">
    <source>
        <dbReference type="Proteomes" id="UP000078459"/>
    </source>
</evidence>
<reference evidence="1 2" key="2">
    <citation type="submission" date="2016-06" db="EMBL/GenBank/DDBJ databases">
        <title>Pedobacter psychrophilus sp. nov., isolated from Antarctic fragmentary rock.</title>
        <authorList>
            <person name="Svec P."/>
        </authorList>
    </citation>
    <scope>NUCLEOTIDE SEQUENCE [LARGE SCALE GENOMIC DNA]</scope>
    <source>
        <strain evidence="1 2">CCM 8644</strain>
    </source>
</reference>
<sequence length="330" mass="38855">MNGRELSKSIFCFAFILFLNSSCLLLKQNQITEQQPIFQSNFEGSTNVVSIPETNDYGAKVEMLIGEDNNLENSNWTENLKAFNNRILQVQYTGGDSTKRYAKVVSEPGNTNNHVLKFWLNDSWSADLGQQKARVQTNLYGINPGLKEFYQSVRVYLTEDFRVLRNYPEKFTWLTLSEFWNNEWWDSKEKYGFRIGLTITKPIKEESDLYFRLNSEDAGQKEIWEEVNKEFKVPIGKWFTLEYYFKEGNDKTGRFYVAVIPDGEKRQEIFDVKNFTHNTKDPSPNGITGYNPMKLYTSKDLVAYMKSKDKTLQIYWDDFKLWTNRQPERK</sequence>
<proteinExistence type="predicted"/>
<dbReference type="STRING" id="1826909.A5893_12940"/>
<dbReference type="Proteomes" id="UP000078459">
    <property type="component" value="Unassembled WGS sequence"/>
</dbReference>
<keyword evidence="2" id="KW-1185">Reference proteome</keyword>
<protein>
    <submittedName>
        <fullName evidence="1">Uncharacterized protein</fullName>
    </submittedName>
</protein>
<dbReference type="AlphaFoldDB" id="A0A179DDA0"/>
<evidence type="ECO:0000313" key="1">
    <source>
        <dbReference type="EMBL" id="OAQ38938.1"/>
    </source>
</evidence>
<dbReference type="OrthoDB" id="1055762at2"/>
<accession>A0A179DDA0</accession>
<comment type="caution">
    <text evidence="1">The sequence shown here is derived from an EMBL/GenBank/DDBJ whole genome shotgun (WGS) entry which is preliminary data.</text>
</comment>
<reference evidence="1 2" key="1">
    <citation type="submission" date="2016-04" db="EMBL/GenBank/DDBJ databases">
        <authorList>
            <person name="Evans L.H."/>
            <person name="Alamgir A."/>
            <person name="Owens N."/>
            <person name="Weber N.D."/>
            <person name="Virtaneva K."/>
            <person name="Barbian K."/>
            <person name="Babar A."/>
            <person name="Rosenke K."/>
        </authorList>
    </citation>
    <scope>NUCLEOTIDE SEQUENCE [LARGE SCALE GENOMIC DNA]</scope>
    <source>
        <strain evidence="1 2">CCM 8644</strain>
    </source>
</reference>
<gene>
    <name evidence="1" type="ORF">A5893_12940</name>
</gene>
<dbReference type="RefSeq" id="WP_068823090.1">
    <property type="nucleotide sequence ID" value="NZ_LWHJ01000029.1"/>
</dbReference>
<name>A0A179DDA0_9SPHI</name>
<organism evidence="1 2">
    <name type="scientific">Pedobacter psychrophilus</name>
    <dbReference type="NCBI Taxonomy" id="1826909"/>
    <lineage>
        <taxon>Bacteria</taxon>
        <taxon>Pseudomonadati</taxon>
        <taxon>Bacteroidota</taxon>
        <taxon>Sphingobacteriia</taxon>
        <taxon>Sphingobacteriales</taxon>
        <taxon>Sphingobacteriaceae</taxon>
        <taxon>Pedobacter</taxon>
    </lineage>
</organism>
<dbReference type="EMBL" id="LWHJ01000029">
    <property type="protein sequence ID" value="OAQ38938.1"/>
    <property type="molecule type" value="Genomic_DNA"/>
</dbReference>